<feature type="compositionally biased region" description="Polar residues" evidence="5">
    <location>
        <begin position="1215"/>
        <end position="1233"/>
    </location>
</feature>
<dbReference type="GO" id="GO:0005814">
    <property type="term" value="C:centriole"/>
    <property type="evidence" value="ECO:0007669"/>
    <property type="project" value="TreeGrafter"/>
</dbReference>
<dbReference type="Pfam" id="PF15309">
    <property type="entry name" value="ALMS_motif"/>
    <property type="match status" value="1"/>
</dbReference>
<dbReference type="InterPro" id="IPR029299">
    <property type="entry name" value="ALMS_motif"/>
</dbReference>
<feature type="compositionally biased region" description="Polar residues" evidence="5">
    <location>
        <begin position="1109"/>
        <end position="1122"/>
    </location>
</feature>
<feature type="compositionally biased region" description="Polar residues" evidence="5">
    <location>
        <begin position="1914"/>
        <end position="1930"/>
    </location>
</feature>
<evidence type="ECO:0000259" key="6">
    <source>
        <dbReference type="Pfam" id="PF15309"/>
    </source>
</evidence>
<evidence type="ECO:0000313" key="7">
    <source>
        <dbReference type="EnsemblMetazoa" id="XP_038050313.1"/>
    </source>
</evidence>
<feature type="region of interest" description="Disordered" evidence="5">
    <location>
        <begin position="748"/>
        <end position="771"/>
    </location>
</feature>
<dbReference type="CTD" id="85459"/>
<dbReference type="GO" id="GO:0046599">
    <property type="term" value="P:regulation of centriole replication"/>
    <property type="evidence" value="ECO:0007669"/>
    <property type="project" value="TreeGrafter"/>
</dbReference>
<proteinExistence type="predicted"/>
<evidence type="ECO:0000256" key="3">
    <source>
        <dbReference type="ARBA" id="ARBA00023212"/>
    </source>
</evidence>
<dbReference type="OMA" id="GMPMFSD"/>
<keyword evidence="8" id="KW-1185">Reference proteome</keyword>
<keyword evidence="2" id="KW-0963">Cytoplasm</keyword>
<feature type="region of interest" description="Disordered" evidence="5">
    <location>
        <begin position="1215"/>
        <end position="1251"/>
    </location>
</feature>
<comment type="subcellular location">
    <subcellularLocation>
        <location evidence="1">Cytoplasm</location>
        <location evidence="1">Cytoskeleton</location>
        <location evidence="1">Microtubule organizing center</location>
        <location evidence="1">Centrosome</location>
    </subcellularLocation>
</comment>
<sequence length="2012" mass="224313">MATTGTKSVKTGYRLSPNEEAALIKQEKERRRKIRIQQVREQERHFASKIRNNVSKKKGEELKNLALHLKKDWEEAKKEKTDALQKMFERSLESVGDGHRAASSQPPLAEIRAAQALKDKHAANERYSSALQRQKQEDEQHYLKENAHIIARKAAIQTEKVRAAKIASLPPPAKDPIEDLDDVGKENKVVTVVSGFSTSHYHLKGEYVEKAEPREQEDARLAAQEEERRAKEDEMATEREEKERLEKARLRHQHARKQELLHQDYTRLMEELGQMEQADRRRRQAIVANIPHQVFQPPHKRLEDKQEEQQKLEQAFEDMYMTNTDYTGDLILALEPKPKRDTDLDVTIDSVSDDAGILLQPVPMPPTKREDEGKRFPRGLDEEAGKVAERTIKEDQPKQPRAPLKMLMDRIKSQREELKKKVVLAVPSQEGLPVEEPDTPPSSRDLPSQGASPSQDAPQSPEASQDESGSEKSTLDTLETGTLSEDTNKQEEKMMLLHPMEEAAKIRSASKVPNVELQKKVQQDIMAKEDEQRLRLAEKQLQDHTDHRDHLQMLQDNLLQRQRMLQQQIGEQERLHREQLQLQKQEFEQQRAGLWRDDAPQQPSIKQQRTEPKQQQQQPLDDNMQQQRDIPQQNQGPQTQSHSHAIQRLIRQLQISDQQRQQQRAQQQQLTQHAGQQHDLTQYQELPDNLLQQPQQQVEVPSVSADVQLPWQRPSRQQVEQEHPTRDVPAKPIHQWMDPFTVHKLPSSLEQTGEPRQPQSSPPKVANFQSGVGGYQIPMTVQQGHSKEWLEKFTLDTQRSSQLPPDQARTQPPSRDTLQEAQVRLQQRRERIMQQYPELKLPPYEPYFKDTTTTSSTEPLKDIKTHTLAYPGVFTDAELGKLPDAEQLVSSISGGLPTSADVSATTEVSTATGVSTTGVTLMPTSISASRPDATTSQSDVLQQSASSPGTGPALHEMERQLEQHRQQLLKTRQQLQQQQQQQQQRILDKQRVLTQRIEQQRQEQLARQSGKGTMSQPETQEVLASGLATSQSIPQNMTSKIPEGAPRDTFSGGTMSQPLLQYVMTSPPGTPEVMMSYSDAQPKMMSGHLGVFGELEAEQTKASEVHPSGTLSQQIGQRLSESGTEDTSDKEMPSISQGIYKLPSMTLGQTTYPLDPTGKSTDSEQPSFHELSPDSSANLTESSDHHPAEIASTPEDVRSFHGQSSQYDWATILASNTDPSKPVPVQSTLPSSLRSHRHTRPPPAQWRLPQPVVEAGPHELSTILEAESPRRKRLSRSHPELDPLASTPHKTSPPRIGTSQQDTEASEGPFHLSDKASDMATTTSQVSGRDLVKTLHAAETVQKPVKYSHSPGQADTSTSTTVPSFAVDVGHGVLSYPSSNLMTMGLTTPVTTATSVSVSTSTITSAPLTSPAVIHIASPATDNEDVSTQPDSSVSALSDHTLTQPQHSLSSSLLSEDSVERFLALSAYESSGSESISSTSARYQVRMLGSDKRSSKSPIFKDFVTDIPPGSSWQPSLPPATVTAEGAIHSLPTVPRQSMESAEYTLGPVSPQSIWTESDTQSGSYLAGGVPAFPVFRRSDIPKDGMPMFSDVSLSHYNTSLESGPSVLPPSTTDPGYVLSQQAGVVDIGELYRSGFPRGEQEQWFMPHQSLDNSELHLPNRGATLEPSLGKIPGSREISGDTDSRTLESRPDVGEDEAPGVDESSKLSYAGALVEESHDASEAMDDTLQEVMRNIAISESETSKETGIDEDPDLTLVSLNTTLTSSVAPDETNDDAEKERQWTSVELASDSMVSFLHHEEEMSLESPARSGSDQSKTAGTGSQAEAQVENTPDSSTVRSINLQEAFQRHKQSFIRSSQSRQLEVKVHADSHQATAFSQTLDNWKRSRGGRIQRSRKTKTGKSPAKGPLVKGKRSSTGSTPSGHRTSSSDTARSKDRSRISKTITTADRKASEKDMYQRNVRLYGQLEEVQRQKLTQQRQKDYTTNRQRRKEFEQKLQTRLNKLTKQTSKPSS</sequence>
<accession>A0A913ZEV1</accession>
<keyword evidence="4" id="KW-0175">Coiled coil</keyword>
<keyword evidence="3" id="KW-0206">Cytoskeleton</keyword>
<feature type="domain" description="ALMS motif" evidence="6">
    <location>
        <begin position="1839"/>
        <end position="2002"/>
    </location>
</feature>
<feature type="region of interest" description="Disordered" evidence="5">
    <location>
        <begin position="1263"/>
        <end position="1319"/>
    </location>
</feature>
<dbReference type="OrthoDB" id="6359887at2759"/>
<feature type="region of interest" description="Disordered" evidence="5">
    <location>
        <begin position="712"/>
        <end position="731"/>
    </location>
</feature>
<feature type="compositionally biased region" description="Basic and acidic residues" evidence="5">
    <location>
        <begin position="1946"/>
        <end position="1956"/>
    </location>
</feature>
<feature type="compositionally biased region" description="Low complexity" evidence="5">
    <location>
        <begin position="613"/>
        <end position="627"/>
    </location>
</feature>
<dbReference type="EnsemblMetazoa" id="XM_038194385.1">
    <property type="protein sequence ID" value="XP_038050313.1"/>
    <property type="gene ID" value="LOC119723635"/>
</dbReference>
<feature type="region of interest" description="Disordered" evidence="5">
    <location>
        <begin position="211"/>
        <end position="242"/>
    </location>
</feature>
<dbReference type="GO" id="GO:0005829">
    <property type="term" value="C:cytosol"/>
    <property type="evidence" value="ECO:0007669"/>
    <property type="project" value="TreeGrafter"/>
</dbReference>
<dbReference type="RefSeq" id="XP_038050313.1">
    <property type="nucleotide sequence ID" value="XM_038194385.1"/>
</dbReference>
<feature type="region of interest" description="Disordered" evidence="5">
    <location>
        <begin position="1098"/>
        <end position="1187"/>
    </location>
</feature>
<reference evidence="7" key="1">
    <citation type="submission" date="2022-11" db="UniProtKB">
        <authorList>
            <consortium name="EnsemblMetazoa"/>
        </authorList>
    </citation>
    <scope>IDENTIFICATION</scope>
</reference>
<feature type="compositionally biased region" description="Polar residues" evidence="5">
    <location>
        <begin position="475"/>
        <end position="485"/>
    </location>
</feature>
<protein>
    <recommendedName>
        <fullName evidence="6">ALMS motif domain-containing protein</fullName>
    </recommendedName>
</protein>
<feature type="region of interest" description="Disordered" evidence="5">
    <location>
        <begin position="1421"/>
        <end position="1442"/>
    </location>
</feature>
<feature type="compositionally biased region" description="Polar residues" evidence="5">
    <location>
        <begin position="1030"/>
        <end position="1039"/>
    </location>
</feature>
<feature type="compositionally biased region" description="Basic and acidic residues" evidence="5">
    <location>
        <begin position="1678"/>
        <end position="1693"/>
    </location>
</feature>
<dbReference type="Proteomes" id="UP000887568">
    <property type="component" value="Unplaced"/>
</dbReference>
<feature type="region of interest" description="Disordered" evidence="5">
    <location>
        <begin position="357"/>
        <end position="405"/>
    </location>
</feature>
<feature type="compositionally biased region" description="Polar residues" evidence="5">
    <location>
        <begin position="1426"/>
        <end position="1442"/>
    </location>
</feature>
<evidence type="ECO:0000256" key="5">
    <source>
        <dbReference type="SAM" id="MobiDB-lite"/>
    </source>
</evidence>
<feature type="compositionally biased region" description="Polar residues" evidence="5">
    <location>
        <begin position="924"/>
        <end position="949"/>
    </location>
</feature>
<feature type="compositionally biased region" description="Polar residues" evidence="5">
    <location>
        <begin position="441"/>
        <end position="468"/>
    </location>
</feature>
<feature type="compositionally biased region" description="Basic and acidic residues" evidence="5">
    <location>
        <begin position="367"/>
        <end position="398"/>
    </location>
</feature>
<feature type="compositionally biased region" description="Polar residues" evidence="5">
    <location>
        <begin position="1871"/>
        <end position="1881"/>
    </location>
</feature>
<feature type="compositionally biased region" description="Polar residues" evidence="5">
    <location>
        <begin position="1146"/>
        <end position="1166"/>
    </location>
</feature>
<name>A0A913ZEV1_PATMI</name>
<feature type="region of interest" description="Disordered" evidence="5">
    <location>
        <begin position="422"/>
        <end position="490"/>
    </location>
</feature>
<evidence type="ECO:0000256" key="2">
    <source>
        <dbReference type="ARBA" id="ARBA00022490"/>
    </source>
</evidence>
<feature type="region of interest" description="Disordered" evidence="5">
    <location>
        <begin position="1030"/>
        <end position="1054"/>
    </location>
</feature>
<organism evidence="7 8">
    <name type="scientific">Patiria miniata</name>
    <name type="common">Bat star</name>
    <name type="synonym">Asterina miniata</name>
    <dbReference type="NCBI Taxonomy" id="46514"/>
    <lineage>
        <taxon>Eukaryota</taxon>
        <taxon>Metazoa</taxon>
        <taxon>Echinodermata</taxon>
        <taxon>Eleutherozoa</taxon>
        <taxon>Asterozoa</taxon>
        <taxon>Asteroidea</taxon>
        <taxon>Valvatacea</taxon>
        <taxon>Valvatida</taxon>
        <taxon>Asterinidae</taxon>
        <taxon>Patiria</taxon>
    </lineage>
</organism>
<feature type="region of interest" description="Disordered" evidence="5">
    <location>
        <begin position="1765"/>
        <end position="1991"/>
    </location>
</feature>
<feature type="coiled-coil region" evidence="4">
    <location>
        <begin position="954"/>
        <end position="992"/>
    </location>
</feature>
<feature type="region of interest" description="Disordered" evidence="5">
    <location>
        <begin position="1665"/>
        <end position="1705"/>
    </location>
</feature>
<feature type="region of interest" description="Disordered" evidence="5">
    <location>
        <begin position="599"/>
        <end position="677"/>
    </location>
</feature>
<evidence type="ECO:0000256" key="1">
    <source>
        <dbReference type="ARBA" id="ARBA00004300"/>
    </source>
</evidence>
<feature type="region of interest" description="Disordered" evidence="5">
    <location>
        <begin position="797"/>
        <end position="818"/>
    </location>
</feature>
<evidence type="ECO:0000313" key="8">
    <source>
        <dbReference type="Proteomes" id="UP000887568"/>
    </source>
</evidence>
<dbReference type="PANTHER" id="PTHR21553:SF26">
    <property type="entry name" value="ALMS MOTIF DOMAIN-CONTAINING PROTEIN"/>
    <property type="match status" value="1"/>
</dbReference>
<feature type="compositionally biased region" description="Basic residues" evidence="5">
    <location>
        <begin position="1885"/>
        <end position="1899"/>
    </location>
</feature>
<evidence type="ECO:0000256" key="4">
    <source>
        <dbReference type="SAM" id="Coils"/>
    </source>
</evidence>
<feature type="compositionally biased region" description="Low complexity" evidence="5">
    <location>
        <begin position="644"/>
        <end position="677"/>
    </location>
</feature>
<dbReference type="PANTHER" id="PTHR21553">
    <property type="entry name" value="ALMS1-RELATED"/>
    <property type="match status" value="1"/>
</dbReference>
<dbReference type="GO" id="GO:0005813">
    <property type="term" value="C:centrosome"/>
    <property type="evidence" value="ECO:0007669"/>
    <property type="project" value="UniProtKB-SubCell"/>
</dbReference>
<feature type="region of interest" description="Disordered" evidence="5">
    <location>
        <begin position="92"/>
        <end position="138"/>
    </location>
</feature>
<feature type="compositionally biased region" description="Basic and acidic residues" evidence="5">
    <location>
        <begin position="719"/>
        <end position="729"/>
    </location>
</feature>
<feature type="compositionally biased region" description="Polar residues" evidence="5">
    <location>
        <begin position="1809"/>
        <end position="1844"/>
    </location>
</feature>
<feature type="compositionally biased region" description="Polar residues" evidence="5">
    <location>
        <begin position="628"/>
        <end position="643"/>
    </location>
</feature>
<feature type="region of interest" description="Disordered" evidence="5">
    <location>
        <begin position="924"/>
        <end position="953"/>
    </location>
</feature>
<dbReference type="GeneID" id="119723635"/>